<feature type="compositionally biased region" description="Basic and acidic residues" evidence="4">
    <location>
        <begin position="404"/>
        <end position="414"/>
    </location>
</feature>
<feature type="domain" description="Lebercilin" evidence="5">
    <location>
        <begin position="59"/>
        <end position="251"/>
    </location>
</feature>
<keyword evidence="6" id="KW-1185">Reference proteome</keyword>
<feature type="coiled-coil region" evidence="3">
    <location>
        <begin position="120"/>
        <end position="204"/>
    </location>
</feature>
<dbReference type="Pfam" id="PF15619">
    <property type="entry name" value="Lebercilin"/>
    <property type="match status" value="1"/>
</dbReference>
<name>A0A7E5WJ69_TRINI</name>
<dbReference type="AlphaFoldDB" id="A0A7E5WJ69"/>
<dbReference type="PANTHER" id="PTHR16650:SF6">
    <property type="entry name" value="GH21622P"/>
    <property type="match status" value="1"/>
</dbReference>
<sequence>MSVLSLIPEDKRKDQRKESLESVYSSNSRLNLLNKRKRLNPLTMDMSNASLNKSGDRYVTQRVLSAKTHRVKQLQNQLSDAHYHLQELSNENRVLRAIQKKQEIALQRYENSNAELPQVLNSHNEEMRIQQSKYKQLKQQYKEANQRLKEKDMQLQQIRDEHQHLLELSKDRNLLEREKLQSQVSELTMKVQQQNETITMLQRRIALEAKNFRHQLQNEISKHKDTRHDLDMAITNADKLTTIIEMKEKMLSTAASRTLKSPVKTPSGTNIANVKQNLKARSEADASTFRGRDDRIMVEQNMIAKLCENSRNVSSALSHDEDTSSSTEPRSRYGRSRTNSTSTRSTSNPGTRKNSKNSDDIMDLAKTVQDGMADLTIFDEDLDLKSSPDELQRKMEAMKSELMNKIKSTEEPASRKPSALRRKSTEESIEELIESDEQERPKSRGKRNSNVSFYENAAIEETVTTVAIHDGEMKREGSALERRISGKPIDRYCKDIIQDIEKSSKVIDKHMKCFNQSRFESDKLVQQLEAVDKINEFVNANGEIPESALNELNNNFRMLTDQVFSDVTPVGRKRSISGRRSSRDSRNNLLGDANMTNQDLLDDLLGKK</sequence>
<feature type="region of interest" description="Disordered" evidence="4">
    <location>
        <begin position="570"/>
        <end position="593"/>
    </location>
</feature>
<evidence type="ECO:0000256" key="1">
    <source>
        <dbReference type="ARBA" id="ARBA00010229"/>
    </source>
</evidence>
<dbReference type="InterPro" id="IPR028933">
    <property type="entry name" value="Lebercilin_dom"/>
</dbReference>
<dbReference type="GeneID" id="113502724"/>
<dbReference type="CTD" id="22"/>
<dbReference type="GO" id="GO:0005930">
    <property type="term" value="C:axoneme"/>
    <property type="evidence" value="ECO:0007669"/>
    <property type="project" value="TreeGrafter"/>
</dbReference>
<proteinExistence type="inferred from homology"/>
<organism evidence="6 7">
    <name type="scientific">Trichoplusia ni</name>
    <name type="common">Cabbage looper</name>
    <dbReference type="NCBI Taxonomy" id="7111"/>
    <lineage>
        <taxon>Eukaryota</taxon>
        <taxon>Metazoa</taxon>
        <taxon>Ecdysozoa</taxon>
        <taxon>Arthropoda</taxon>
        <taxon>Hexapoda</taxon>
        <taxon>Insecta</taxon>
        <taxon>Pterygota</taxon>
        <taxon>Neoptera</taxon>
        <taxon>Endopterygota</taxon>
        <taxon>Lepidoptera</taxon>
        <taxon>Glossata</taxon>
        <taxon>Ditrysia</taxon>
        <taxon>Noctuoidea</taxon>
        <taxon>Noctuidae</taxon>
        <taxon>Plusiinae</taxon>
        <taxon>Trichoplusia</taxon>
    </lineage>
</organism>
<feature type="compositionally biased region" description="Polar residues" evidence="4">
    <location>
        <begin position="255"/>
        <end position="276"/>
    </location>
</feature>
<feature type="compositionally biased region" description="Basic and acidic residues" evidence="4">
    <location>
        <begin position="8"/>
        <end position="20"/>
    </location>
</feature>
<reference evidence="7" key="1">
    <citation type="submission" date="2025-08" db="UniProtKB">
        <authorList>
            <consortium name="RefSeq"/>
        </authorList>
    </citation>
    <scope>IDENTIFICATION</scope>
</reference>
<protein>
    <submittedName>
        <fullName evidence="7">Lebercilin-like protein isoform X4</fullName>
    </submittedName>
</protein>
<feature type="compositionally biased region" description="Acidic residues" evidence="4">
    <location>
        <begin position="427"/>
        <end position="437"/>
    </location>
</feature>
<keyword evidence="2 3" id="KW-0175">Coiled coil</keyword>
<dbReference type="RefSeq" id="XP_026740181.1">
    <property type="nucleotide sequence ID" value="XM_026884380.1"/>
</dbReference>
<evidence type="ECO:0000259" key="5">
    <source>
        <dbReference type="Pfam" id="PF15619"/>
    </source>
</evidence>
<dbReference type="InterPro" id="IPR026188">
    <property type="entry name" value="Lebercilin-like"/>
</dbReference>
<feature type="region of interest" description="Disordered" evidence="4">
    <location>
        <begin position="404"/>
        <end position="449"/>
    </location>
</feature>
<evidence type="ECO:0000313" key="7">
    <source>
        <dbReference type="RefSeq" id="XP_026740181.1"/>
    </source>
</evidence>
<evidence type="ECO:0000256" key="3">
    <source>
        <dbReference type="SAM" id="Coils"/>
    </source>
</evidence>
<evidence type="ECO:0000256" key="4">
    <source>
        <dbReference type="SAM" id="MobiDB-lite"/>
    </source>
</evidence>
<dbReference type="PANTHER" id="PTHR16650">
    <property type="entry name" value="C21ORF13-RELATED"/>
    <property type="match status" value="1"/>
</dbReference>
<accession>A0A7E5WJ69</accession>
<feature type="compositionally biased region" description="Low complexity" evidence="4">
    <location>
        <begin position="336"/>
        <end position="352"/>
    </location>
</feature>
<feature type="region of interest" description="Disordered" evidence="4">
    <location>
        <begin position="311"/>
        <end position="360"/>
    </location>
</feature>
<feature type="region of interest" description="Disordered" evidence="4">
    <location>
        <begin position="1"/>
        <end position="22"/>
    </location>
</feature>
<gene>
    <name evidence="7" type="primary">LOC113502724</name>
</gene>
<dbReference type="Proteomes" id="UP000322000">
    <property type="component" value="Chromosome 17"/>
</dbReference>
<dbReference type="GO" id="GO:0042073">
    <property type="term" value="P:intraciliary transport"/>
    <property type="evidence" value="ECO:0007669"/>
    <property type="project" value="TreeGrafter"/>
</dbReference>
<evidence type="ECO:0000256" key="2">
    <source>
        <dbReference type="ARBA" id="ARBA00023054"/>
    </source>
</evidence>
<comment type="similarity">
    <text evidence="1">Belongs to the LCA5 family.</text>
</comment>
<evidence type="ECO:0000313" key="6">
    <source>
        <dbReference type="Proteomes" id="UP000322000"/>
    </source>
</evidence>
<feature type="region of interest" description="Disordered" evidence="4">
    <location>
        <begin position="255"/>
        <end position="287"/>
    </location>
</feature>